<dbReference type="Gene3D" id="3.90.75.10">
    <property type="entry name" value="Homing Intron 3 (I-ppo) Encoded Endonuclease, Chain A"/>
    <property type="match status" value="1"/>
</dbReference>
<keyword evidence="4" id="KW-1185">Reference proteome</keyword>
<feature type="compositionally biased region" description="Low complexity" evidence="1">
    <location>
        <begin position="131"/>
        <end position="140"/>
    </location>
</feature>
<dbReference type="SUPFAM" id="SSF54060">
    <property type="entry name" value="His-Me finger endonucleases"/>
    <property type="match status" value="1"/>
</dbReference>
<feature type="compositionally biased region" description="Acidic residues" evidence="1">
    <location>
        <begin position="49"/>
        <end position="62"/>
    </location>
</feature>
<feature type="region of interest" description="Disordered" evidence="1">
    <location>
        <begin position="1"/>
        <end position="21"/>
    </location>
</feature>
<dbReference type="GeneID" id="37030225"/>
<gene>
    <name evidence="3" type="ORF">BDZ90DRAFT_261695</name>
</gene>
<feature type="region of interest" description="Disordered" evidence="1">
    <location>
        <begin position="111"/>
        <end position="236"/>
    </location>
</feature>
<feature type="compositionally biased region" description="Low complexity" evidence="1">
    <location>
        <begin position="262"/>
        <end position="278"/>
    </location>
</feature>
<feature type="compositionally biased region" description="Low complexity" evidence="1">
    <location>
        <begin position="63"/>
        <end position="83"/>
    </location>
</feature>
<sequence length="504" mass="55334">MAPSTRSRLRSQPRSVSPRMSLQNLNRFARVYTNQLRELQRHQSRCEQESDISENVGADEEAGSAPHSATTTSTALAARSSQSHPARTARAWSRPDSPVVLIPYMPPPSALLPSQPRAESSVLSSSPHGRSSTAASALSTPPHGFVQAASSPSVYQLRKRQVSDRQRLAEQLMSDSESDTEDSGSEWNPISSRPTSPYDEEGALIEANEEEEELAEPADCDQTSYRPSRTRPPQPDASAIIAAQTVEEATQQPVAAEAAVYSQGSSQSSSPTSSPLRRSNPDSIRDAYRRLAAREDLLCLRLCEKRTTDDSNLLGCVVARTSATCAYPKVDLRESPDQHGKFYGHEFRLTTLMLIAQGRVHEALETVEGKKHVSHLCHNRQCIHPDHLVVELQSHNEARNRCRGHTDETTCDHGPQRCLLPHKTQCVDLDMKPNSEGTLKAIRRDHRAIPLFKSIVEADARAALIKAGAEADAAKVKRPRGRPPKSGVPQGVESQMHMDVTVVV</sequence>
<evidence type="ECO:0000313" key="4">
    <source>
        <dbReference type="Proteomes" id="UP000245884"/>
    </source>
</evidence>
<feature type="domain" description="Zinc-binding loop region of homing endonuclease" evidence="2">
    <location>
        <begin position="325"/>
        <end position="424"/>
    </location>
</feature>
<feature type="region of interest" description="Disordered" evidence="1">
    <location>
        <begin position="42"/>
        <end position="92"/>
    </location>
</feature>
<dbReference type="InterPro" id="IPR008704">
    <property type="entry name" value="Endonuclease_Zinc-binding_loop"/>
</dbReference>
<dbReference type="Pfam" id="PF05551">
    <property type="entry name" value="zf-His_Me_endon"/>
    <property type="match status" value="1"/>
</dbReference>
<reference evidence="3 4" key="1">
    <citation type="journal article" date="2018" name="Mol. Biol. Evol.">
        <title>Broad Genomic Sampling Reveals a Smut Pathogenic Ancestry of the Fungal Clade Ustilaginomycotina.</title>
        <authorList>
            <person name="Kijpornyongpan T."/>
            <person name="Mondo S.J."/>
            <person name="Barry K."/>
            <person name="Sandor L."/>
            <person name="Lee J."/>
            <person name="Lipzen A."/>
            <person name="Pangilinan J."/>
            <person name="LaButti K."/>
            <person name="Hainaut M."/>
            <person name="Henrissat B."/>
            <person name="Grigoriev I.V."/>
            <person name="Spatafora J.W."/>
            <person name="Aime M.C."/>
        </authorList>
    </citation>
    <scope>NUCLEOTIDE SEQUENCE [LARGE SCALE GENOMIC DNA]</scope>
    <source>
        <strain evidence="3 4">MCA 5214</strain>
    </source>
</reference>
<name>A0A316UNH1_9BASI</name>
<feature type="region of interest" description="Disordered" evidence="1">
    <location>
        <begin position="474"/>
        <end position="504"/>
    </location>
</feature>
<dbReference type="OrthoDB" id="5429163at2759"/>
<dbReference type="InterPro" id="IPR044925">
    <property type="entry name" value="His-Me_finger_sf"/>
</dbReference>
<evidence type="ECO:0000256" key="1">
    <source>
        <dbReference type="SAM" id="MobiDB-lite"/>
    </source>
</evidence>
<organism evidence="3 4">
    <name type="scientific">Jaminaea rosea</name>
    <dbReference type="NCBI Taxonomy" id="1569628"/>
    <lineage>
        <taxon>Eukaryota</taxon>
        <taxon>Fungi</taxon>
        <taxon>Dikarya</taxon>
        <taxon>Basidiomycota</taxon>
        <taxon>Ustilaginomycotina</taxon>
        <taxon>Exobasidiomycetes</taxon>
        <taxon>Microstromatales</taxon>
        <taxon>Microstromatales incertae sedis</taxon>
        <taxon>Jaminaea</taxon>
    </lineage>
</organism>
<evidence type="ECO:0000259" key="2">
    <source>
        <dbReference type="Pfam" id="PF05551"/>
    </source>
</evidence>
<dbReference type="Proteomes" id="UP000245884">
    <property type="component" value="Unassembled WGS sequence"/>
</dbReference>
<accession>A0A316UNH1</accession>
<feature type="compositionally biased region" description="Polar residues" evidence="1">
    <location>
        <begin position="117"/>
        <end position="130"/>
    </location>
</feature>
<feature type="compositionally biased region" description="Acidic residues" evidence="1">
    <location>
        <begin position="198"/>
        <end position="219"/>
    </location>
</feature>
<dbReference type="EMBL" id="KZ819673">
    <property type="protein sequence ID" value="PWN25911.1"/>
    <property type="molecule type" value="Genomic_DNA"/>
</dbReference>
<dbReference type="AlphaFoldDB" id="A0A316UNH1"/>
<dbReference type="RefSeq" id="XP_025360523.1">
    <property type="nucleotide sequence ID" value="XM_025508402.1"/>
</dbReference>
<feature type="region of interest" description="Disordered" evidence="1">
    <location>
        <begin position="254"/>
        <end position="282"/>
    </location>
</feature>
<proteinExistence type="predicted"/>
<dbReference type="GO" id="GO:0004519">
    <property type="term" value="F:endonuclease activity"/>
    <property type="evidence" value="ECO:0007669"/>
    <property type="project" value="InterPro"/>
</dbReference>
<protein>
    <recommendedName>
        <fullName evidence="2">Zinc-binding loop region of homing endonuclease domain-containing protein</fullName>
    </recommendedName>
</protein>
<evidence type="ECO:0000313" key="3">
    <source>
        <dbReference type="EMBL" id="PWN25911.1"/>
    </source>
</evidence>
<dbReference type="InterPro" id="IPR044930">
    <property type="entry name" value="Homing_endonuclease_His-Me"/>
</dbReference>